<evidence type="ECO:0000313" key="6">
    <source>
        <dbReference type="EMBL" id="EFI0215981.1"/>
    </source>
</evidence>
<dbReference type="EMBL" id="AASXRC010000068">
    <property type="protein sequence ID" value="EFI0215981.1"/>
    <property type="molecule type" value="Genomic_DNA"/>
</dbReference>
<sequence length="149" mass="15663">MSTEMKTGLVLSGGGAVGAYQAGVVKALAECGTQISMVSGTSIGAFNGAIIAASPDLSEAAVRLEALWEHLGNNQVLSVNRLVYFSLLKKLFQAMNLCQIPGRAGALLTTLLRHISTINGFDNLMAQPLLSDEPLTALMDHYLDTDALA</sequence>
<keyword evidence="2" id="KW-0442">Lipid degradation</keyword>
<reference evidence="6 7" key="1">
    <citation type="submission" date="2020-02" db="EMBL/GenBank/DDBJ databases">
        <authorList>
            <consortium name="PulseNet: The National Subtyping Network for Foodborne Disease Surveillance"/>
            <person name="Tarr C.L."/>
            <person name="Trees E."/>
            <person name="Katz L.S."/>
            <person name="Carleton-Romer H.A."/>
            <person name="Stroika S."/>
            <person name="Kucerova Z."/>
            <person name="Roache K.F."/>
            <person name="Sabol A.L."/>
            <person name="Besser J."/>
            <person name="Gerner-Smidt P."/>
        </authorList>
    </citation>
    <scope>NUCLEOTIDE SEQUENCE [LARGE SCALE GENOMIC DNA]</scope>
    <source>
        <strain evidence="6 7">2014C-3796</strain>
    </source>
</reference>
<evidence type="ECO:0000313" key="7">
    <source>
        <dbReference type="Proteomes" id="UP000521994"/>
    </source>
</evidence>
<evidence type="ECO:0000259" key="5">
    <source>
        <dbReference type="PROSITE" id="PS51635"/>
    </source>
</evidence>
<dbReference type="Proteomes" id="UP000521994">
    <property type="component" value="Unassembled WGS sequence"/>
</dbReference>
<dbReference type="GO" id="GO:0016042">
    <property type="term" value="P:lipid catabolic process"/>
    <property type="evidence" value="ECO:0007669"/>
    <property type="project" value="UniProtKB-KW"/>
</dbReference>
<dbReference type="PANTHER" id="PTHR14226">
    <property type="entry name" value="NEUROPATHY TARGET ESTERASE/SWISS CHEESE D.MELANOGASTER"/>
    <property type="match status" value="1"/>
</dbReference>
<dbReference type="PROSITE" id="PS51635">
    <property type="entry name" value="PNPLA"/>
    <property type="match status" value="1"/>
</dbReference>
<dbReference type="GO" id="GO:0016787">
    <property type="term" value="F:hydrolase activity"/>
    <property type="evidence" value="ECO:0007669"/>
    <property type="project" value="UniProtKB-KW"/>
</dbReference>
<dbReference type="AlphaFoldDB" id="A0A827XH51"/>
<feature type="short sequence motif" description="GXGXXG" evidence="4">
    <location>
        <begin position="13"/>
        <end position="18"/>
    </location>
</feature>
<dbReference type="InterPro" id="IPR050301">
    <property type="entry name" value="NTE"/>
</dbReference>
<keyword evidence="1" id="KW-0378">Hydrolase</keyword>
<dbReference type="SUPFAM" id="SSF52151">
    <property type="entry name" value="FabD/lysophospholipase-like"/>
    <property type="match status" value="1"/>
</dbReference>
<feature type="short sequence motif" description="GXSXG" evidence="4">
    <location>
        <begin position="40"/>
        <end position="44"/>
    </location>
</feature>
<name>A0A827XH51_ECOLX</name>
<dbReference type="PANTHER" id="PTHR14226:SF57">
    <property type="entry name" value="BLR7027 PROTEIN"/>
    <property type="match status" value="1"/>
</dbReference>
<protein>
    <submittedName>
        <fullName evidence="6">Patatin-like phospholipase family protein</fullName>
    </submittedName>
</protein>
<evidence type="ECO:0000256" key="3">
    <source>
        <dbReference type="ARBA" id="ARBA00023098"/>
    </source>
</evidence>
<dbReference type="InterPro" id="IPR002641">
    <property type="entry name" value="PNPLA_dom"/>
</dbReference>
<dbReference type="Pfam" id="PF01734">
    <property type="entry name" value="Patatin"/>
    <property type="match status" value="1"/>
</dbReference>
<comment type="caution">
    <text evidence="4">Lacks conserved residue(s) required for the propagation of feature annotation.</text>
</comment>
<keyword evidence="3" id="KW-0443">Lipid metabolism</keyword>
<accession>A0A827XH51</accession>
<gene>
    <name evidence="6" type="ORF">BG944_005298</name>
</gene>
<evidence type="ECO:0000256" key="1">
    <source>
        <dbReference type="ARBA" id="ARBA00022801"/>
    </source>
</evidence>
<comment type="caution">
    <text evidence="6">The sequence shown here is derived from an EMBL/GenBank/DDBJ whole genome shotgun (WGS) entry which is preliminary data.</text>
</comment>
<dbReference type="InterPro" id="IPR016035">
    <property type="entry name" value="Acyl_Trfase/lysoPLipase"/>
</dbReference>
<feature type="domain" description="PNPLA" evidence="5">
    <location>
        <begin position="9"/>
        <end position="149"/>
    </location>
</feature>
<proteinExistence type="predicted"/>
<feature type="non-terminal residue" evidence="6">
    <location>
        <position position="149"/>
    </location>
</feature>
<evidence type="ECO:0000256" key="2">
    <source>
        <dbReference type="ARBA" id="ARBA00022963"/>
    </source>
</evidence>
<dbReference type="Gene3D" id="3.40.1090.10">
    <property type="entry name" value="Cytosolic phospholipase A2 catalytic domain"/>
    <property type="match status" value="1"/>
</dbReference>
<organism evidence="6 7">
    <name type="scientific">Escherichia coli</name>
    <dbReference type="NCBI Taxonomy" id="562"/>
    <lineage>
        <taxon>Bacteria</taxon>
        <taxon>Pseudomonadati</taxon>
        <taxon>Pseudomonadota</taxon>
        <taxon>Gammaproteobacteria</taxon>
        <taxon>Enterobacterales</taxon>
        <taxon>Enterobacteriaceae</taxon>
        <taxon>Escherichia</taxon>
    </lineage>
</organism>
<evidence type="ECO:0000256" key="4">
    <source>
        <dbReference type="PROSITE-ProRule" id="PRU01161"/>
    </source>
</evidence>